<evidence type="ECO:0000256" key="1">
    <source>
        <dbReference type="ARBA" id="ARBA00007905"/>
    </source>
</evidence>
<dbReference type="PANTHER" id="PTHR11732">
    <property type="entry name" value="ALDO/KETO REDUCTASE"/>
    <property type="match status" value="1"/>
</dbReference>
<dbReference type="PROSITE" id="PS00063">
    <property type="entry name" value="ALDOKETO_REDUCTASE_3"/>
    <property type="match status" value="1"/>
</dbReference>
<comment type="caution">
    <text evidence="7">The sequence shown here is derived from an EMBL/GenBank/DDBJ whole genome shotgun (WGS) entry which is preliminary data.</text>
</comment>
<dbReference type="FunFam" id="3.20.20.100:FF:000007">
    <property type="entry name" value="NAD(P)H-dependent D-xylose reductase xyl1"/>
    <property type="match status" value="1"/>
</dbReference>
<dbReference type="STRING" id="1314790.A0A1Y1XIT7"/>
<name>A0A1Y1XIT7_9FUNG</name>
<evidence type="ECO:0000256" key="2">
    <source>
        <dbReference type="ARBA" id="ARBA00023002"/>
    </source>
</evidence>
<dbReference type="EMBL" id="MCFE01000592">
    <property type="protein sequence ID" value="ORX85296.1"/>
    <property type="molecule type" value="Genomic_DNA"/>
</dbReference>
<keyword evidence="2" id="KW-0560">Oxidoreductase</keyword>
<dbReference type="AlphaFoldDB" id="A0A1Y1XIT7"/>
<dbReference type="InterPro" id="IPR023210">
    <property type="entry name" value="NADP_OxRdtase_dom"/>
</dbReference>
<dbReference type="FunCoup" id="A0A1Y1XIT7">
    <property type="interactions" value="757"/>
</dbReference>
<feature type="active site" description="Proton donor" evidence="3">
    <location>
        <position position="51"/>
    </location>
</feature>
<gene>
    <name evidence="7" type="ORF">K493DRAFT_319989</name>
</gene>
<dbReference type="InterPro" id="IPR018170">
    <property type="entry name" value="Aldo/ket_reductase_CS"/>
</dbReference>
<sequence>MANQRTFQLASGSQIPLVGFGTWQSPKNEVRKAVEIALKAGYRHIDCAYIYGNEEEVGEAIAASGIPREKLWITSKLWNTFHDPADVPSALDLSLKKLGVDYLDLYLMHWPVAFKSGKETFPKGDDGKAYVVDTDYVDTWKAMEKLLDTGKVKNIGVSNFQIQHLERVLKEGSVTPAVLQVETHVYHPQNELYDFCKKHGIHITAYSPLGSGSEPKLMDDPVIVEIAKKNNHTEAQVLLSWLLARDISIIPKSVTEKRIVSNFDVFELSKEDIEKINNIKTRKRVVSPDWMKW</sequence>
<evidence type="ECO:0000256" key="4">
    <source>
        <dbReference type="PIRSR" id="PIRSR000097-2"/>
    </source>
</evidence>
<dbReference type="InParanoid" id="A0A1Y1XIT7"/>
<keyword evidence="8" id="KW-1185">Reference proteome</keyword>
<protein>
    <submittedName>
        <fullName evidence="7">Aldo/keto reductase</fullName>
    </submittedName>
</protein>
<evidence type="ECO:0000313" key="8">
    <source>
        <dbReference type="Proteomes" id="UP000193498"/>
    </source>
</evidence>
<dbReference type="PRINTS" id="PR00069">
    <property type="entry name" value="ALDKETRDTASE"/>
</dbReference>
<dbReference type="SUPFAM" id="SSF51430">
    <property type="entry name" value="NAD(P)-linked oxidoreductase"/>
    <property type="match status" value="1"/>
</dbReference>
<dbReference type="Gene3D" id="3.20.20.100">
    <property type="entry name" value="NADP-dependent oxidoreductase domain"/>
    <property type="match status" value="1"/>
</dbReference>
<feature type="binding site" evidence="4">
    <location>
        <position position="109"/>
    </location>
    <ligand>
        <name>substrate</name>
    </ligand>
</feature>
<comment type="similarity">
    <text evidence="1">Belongs to the aldo/keto reductase family.</text>
</comment>
<proteinExistence type="inferred from homology"/>
<feature type="domain" description="NADP-dependent oxidoreductase" evidence="6">
    <location>
        <begin position="19"/>
        <end position="279"/>
    </location>
</feature>
<dbReference type="InterPro" id="IPR036812">
    <property type="entry name" value="NAD(P)_OxRdtase_dom_sf"/>
</dbReference>
<feature type="site" description="Lowers pKa of active site Tyr" evidence="5">
    <location>
        <position position="76"/>
    </location>
</feature>
<evidence type="ECO:0000256" key="5">
    <source>
        <dbReference type="PIRSR" id="PIRSR000097-3"/>
    </source>
</evidence>
<dbReference type="CDD" id="cd19071">
    <property type="entry name" value="AKR_AKR1-5-like"/>
    <property type="match status" value="1"/>
</dbReference>
<dbReference type="InterPro" id="IPR020471">
    <property type="entry name" value="AKR"/>
</dbReference>
<accession>A0A1Y1XIT7</accession>
<reference evidence="7 8" key="1">
    <citation type="submission" date="2016-07" db="EMBL/GenBank/DDBJ databases">
        <title>Pervasive Adenine N6-methylation of Active Genes in Fungi.</title>
        <authorList>
            <consortium name="DOE Joint Genome Institute"/>
            <person name="Mondo S.J."/>
            <person name="Dannebaum R.O."/>
            <person name="Kuo R.C."/>
            <person name="Labutti K."/>
            <person name="Haridas S."/>
            <person name="Kuo A."/>
            <person name="Salamov A."/>
            <person name="Ahrendt S.R."/>
            <person name="Lipzen A."/>
            <person name="Sullivan W."/>
            <person name="Andreopoulos W.B."/>
            <person name="Clum A."/>
            <person name="Lindquist E."/>
            <person name="Daum C."/>
            <person name="Ramamoorthy G.K."/>
            <person name="Gryganskyi A."/>
            <person name="Culley D."/>
            <person name="Magnuson J.K."/>
            <person name="James T.Y."/>
            <person name="O'Malley M.A."/>
            <person name="Stajich J.E."/>
            <person name="Spatafora J.W."/>
            <person name="Visel A."/>
            <person name="Grigoriev I.V."/>
        </authorList>
    </citation>
    <scope>NUCLEOTIDE SEQUENCE [LARGE SCALE GENOMIC DNA]</scope>
    <source>
        <strain evidence="7 8">CBS 931.73</strain>
    </source>
</reference>
<dbReference type="PROSITE" id="PS00798">
    <property type="entry name" value="ALDOKETO_REDUCTASE_1"/>
    <property type="match status" value="1"/>
</dbReference>
<evidence type="ECO:0000259" key="6">
    <source>
        <dbReference type="Pfam" id="PF00248"/>
    </source>
</evidence>
<evidence type="ECO:0000256" key="3">
    <source>
        <dbReference type="PIRSR" id="PIRSR000097-1"/>
    </source>
</evidence>
<dbReference type="GO" id="GO:0016491">
    <property type="term" value="F:oxidoreductase activity"/>
    <property type="evidence" value="ECO:0007669"/>
    <property type="project" value="UniProtKB-KW"/>
</dbReference>
<dbReference type="PIRSF" id="PIRSF000097">
    <property type="entry name" value="AKR"/>
    <property type="match status" value="1"/>
</dbReference>
<evidence type="ECO:0000313" key="7">
    <source>
        <dbReference type="EMBL" id="ORX85296.1"/>
    </source>
</evidence>
<dbReference type="Pfam" id="PF00248">
    <property type="entry name" value="Aldo_ket_red"/>
    <property type="match status" value="1"/>
</dbReference>
<dbReference type="PROSITE" id="PS00062">
    <property type="entry name" value="ALDOKETO_REDUCTASE_2"/>
    <property type="match status" value="1"/>
</dbReference>
<dbReference type="Proteomes" id="UP000193498">
    <property type="component" value="Unassembled WGS sequence"/>
</dbReference>
<dbReference type="OrthoDB" id="416253at2759"/>
<organism evidence="7 8">
    <name type="scientific">Basidiobolus meristosporus CBS 931.73</name>
    <dbReference type="NCBI Taxonomy" id="1314790"/>
    <lineage>
        <taxon>Eukaryota</taxon>
        <taxon>Fungi</taxon>
        <taxon>Fungi incertae sedis</taxon>
        <taxon>Zoopagomycota</taxon>
        <taxon>Entomophthoromycotina</taxon>
        <taxon>Basidiobolomycetes</taxon>
        <taxon>Basidiobolales</taxon>
        <taxon>Basidiobolaceae</taxon>
        <taxon>Basidiobolus</taxon>
    </lineage>
</organism>